<evidence type="ECO:0000313" key="1">
    <source>
        <dbReference type="EMBL" id="STO91550.1"/>
    </source>
</evidence>
<dbReference type="Proteomes" id="UP000254554">
    <property type="component" value="Unassembled WGS sequence"/>
</dbReference>
<proteinExistence type="predicted"/>
<protein>
    <submittedName>
        <fullName evidence="1">Uncharacterized protein</fullName>
    </submittedName>
</protein>
<evidence type="ECO:0000313" key="2">
    <source>
        <dbReference type="Proteomes" id="UP000254554"/>
    </source>
</evidence>
<dbReference type="AlphaFoldDB" id="A0A377ITP0"/>
<dbReference type="EMBL" id="UGGT01000002">
    <property type="protein sequence ID" value="STO91550.1"/>
    <property type="molecule type" value="Genomic_DNA"/>
</dbReference>
<sequence>MITLDSGKAPLELSLSLNDLLSALRLTPQCTRPQEISYSYWNRLSLKEAVGKPVELDTLIHYPQLCKALRTFERLEYQTEILLHDIPALDKQGIDFIIQSLEAIRIKLGEARTQKAKLDARFNNLVYLYGQQETLPMLQAFKPYYSLRRSSYKRYETRARKINITGVTYYMRYYGNRWNNLKCLYELNEHHLLGKYFNETLHDTEAITRIMKICLIGGFINTPVFAFRAKHHYKQAGKKYYVDLATNKTYTRLNDAKDIASQYNNNSPLILLEAS</sequence>
<reference evidence="1 2" key="1">
    <citation type="submission" date="2018-06" db="EMBL/GenBank/DDBJ databases">
        <authorList>
            <consortium name="Pathogen Informatics"/>
            <person name="Doyle S."/>
        </authorList>
    </citation>
    <scope>NUCLEOTIDE SEQUENCE [LARGE SCALE GENOMIC DNA]</scope>
    <source>
        <strain evidence="1 2">NCTC11370</strain>
    </source>
</reference>
<keyword evidence="2" id="KW-1185">Reference proteome</keyword>
<name>A0A377ITP0_9GAMM</name>
<gene>
    <name evidence="1" type="ORF">NCTC11370_03528</name>
</gene>
<organism evidence="1 2">
    <name type="scientific">Fluoribacter dumoffii</name>
    <dbReference type="NCBI Taxonomy" id="463"/>
    <lineage>
        <taxon>Bacteria</taxon>
        <taxon>Pseudomonadati</taxon>
        <taxon>Pseudomonadota</taxon>
        <taxon>Gammaproteobacteria</taxon>
        <taxon>Legionellales</taxon>
        <taxon>Legionellaceae</taxon>
        <taxon>Fluoribacter</taxon>
    </lineage>
</organism>
<dbReference type="RefSeq" id="WP_115264640.1">
    <property type="nucleotide sequence ID" value="NZ_UGGT01000002.1"/>
</dbReference>
<dbReference type="OrthoDB" id="5634115at2"/>
<accession>A0A377ITP0</accession>